<evidence type="ECO:0000313" key="1">
    <source>
        <dbReference type="EMBL" id="GLR15525.1"/>
    </source>
</evidence>
<dbReference type="Gene3D" id="1.10.720.160">
    <property type="match status" value="1"/>
</dbReference>
<dbReference type="AlphaFoldDB" id="A0AA37WDV2"/>
<accession>A0AA37WDV2</accession>
<sequence length="280" mass="32051">MKDIILIIDSGATNSNWKFLNAAEEFEFFKFKGFNLSTSNIDQLNYDVPEKYKSTVSKIFFFGAGTGNKAKESLLKQKLTDTFSNVQQIIIGSDLVTAGLALSNKERCVISILGTGSNCCIFSDNKIEQKINNLGFILGDEGSGFRMGKTILQDYFYHKMSLEDEELFSNKYQLTRDELIQRVYHDSEKPNGYIASYCSFLIDSTPTYRRHVSFSNLDLFFQQQLTYFRGAENLEHHFSGSISWHFKQEIEDLCSKYGYKLGKIIQNPIDSLSYSKLIEL</sequence>
<dbReference type="Proteomes" id="UP001156666">
    <property type="component" value="Unassembled WGS sequence"/>
</dbReference>
<organism evidence="1 2">
    <name type="scientific">Portibacter lacus</name>
    <dbReference type="NCBI Taxonomy" id="1099794"/>
    <lineage>
        <taxon>Bacteria</taxon>
        <taxon>Pseudomonadati</taxon>
        <taxon>Bacteroidota</taxon>
        <taxon>Saprospiria</taxon>
        <taxon>Saprospirales</taxon>
        <taxon>Haliscomenobacteraceae</taxon>
        <taxon>Portibacter</taxon>
    </lineage>
</organism>
<gene>
    <name evidence="1" type="ORF">GCM10007940_01400</name>
</gene>
<dbReference type="InterPro" id="IPR043129">
    <property type="entry name" value="ATPase_NBD"/>
</dbReference>
<dbReference type="EMBL" id="BSOH01000001">
    <property type="protein sequence ID" value="GLR15525.1"/>
    <property type="molecule type" value="Genomic_DNA"/>
</dbReference>
<keyword evidence="2" id="KW-1185">Reference proteome</keyword>
<reference evidence="1" key="2">
    <citation type="submission" date="2023-01" db="EMBL/GenBank/DDBJ databases">
        <title>Draft genome sequence of Portibacter lacus strain NBRC 108769.</title>
        <authorList>
            <person name="Sun Q."/>
            <person name="Mori K."/>
        </authorList>
    </citation>
    <scope>NUCLEOTIDE SEQUENCE</scope>
    <source>
        <strain evidence="1">NBRC 108769</strain>
    </source>
</reference>
<reference evidence="1" key="1">
    <citation type="journal article" date="2014" name="Int. J. Syst. Evol. Microbiol.">
        <title>Complete genome sequence of Corynebacterium casei LMG S-19264T (=DSM 44701T), isolated from a smear-ripened cheese.</title>
        <authorList>
            <consortium name="US DOE Joint Genome Institute (JGI-PGF)"/>
            <person name="Walter F."/>
            <person name="Albersmeier A."/>
            <person name="Kalinowski J."/>
            <person name="Ruckert C."/>
        </authorList>
    </citation>
    <scope>NUCLEOTIDE SEQUENCE</scope>
    <source>
        <strain evidence="1">NBRC 108769</strain>
    </source>
</reference>
<name>A0AA37WDV2_9BACT</name>
<dbReference type="InterPro" id="IPR052519">
    <property type="entry name" value="Euk-type_GlcNAc_Kinase"/>
</dbReference>
<dbReference type="PANTHER" id="PTHR43190:SF3">
    <property type="entry name" value="N-ACETYL-D-GLUCOSAMINE KINASE"/>
    <property type="match status" value="1"/>
</dbReference>
<comment type="caution">
    <text evidence="1">The sequence shown here is derived from an EMBL/GenBank/DDBJ whole genome shotgun (WGS) entry which is preliminary data.</text>
</comment>
<dbReference type="RefSeq" id="WP_235292417.1">
    <property type="nucleotide sequence ID" value="NZ_BSOH01000001.1"/>
</dbReference>
<dbReference type="Gene3D" id="3.30.420.40">
    <property type="match status" value="2"/>
</dbReference>
<evidence type="ECO:0000313" key="2">
    <source>
        <dbReference type="Proteomes" id="UP001156666"/>
    </source>
</evidence>
<evidence type="ECO:0008006" key="3">
    <source>
        <dbReference type="Google" id="ProtNLM"/>
    </source>
</evidence>
<proteinExistence type="predicted"/>
<protein>
    <recommendedName>
        <fullName evidence="3">N-acetylglucosamine kinase</fullName>
    </recommendedName>
</protein>
<dbReference type="SUPFAM" id="SSF53067">
    <property type="entry name" value="Actin-like ATPase domain"/>
    <property type="match status" value="2"/>
</dbReference>
<dbReference type="PANTHER" id="PTHR43190">
    <property type="entry name" value="N-ACETYL-D-GLUCOSAMINE KINASE"/>
    <property type="match status" value="1"/>
</dbReference>